<dbReference type="EMBL" id="CP134146">
    <property type="protein sequence ID" value="WNC69607.1"/>
    <property type="molecule type" value="Genomic_DNA"/>
</dbReference>
<comment type="similarity">
    <text evidence="1 4">Belongs to the complex I subunit 6 family.</text>
</comment>
<name>A0ABY9TLI3_9GAMM</name>
<feature type="transmembrane region" description="Helical" evidence="4">
    <location>
        <begin position="134"/>
        <end position="162"/>
    </location>
</feature>
<keyword evidence="4" id="KW-1003">Cell membrane</keyword>
<keyword evidence="4" id="KW-1133">Transmembrane helix</keyword>
<dbReference type="PANTHER" id="PTHR33269">
    <property type="entry name" value="NADH-UBIQUINONE OXIDOREDUCTASE CHAIN 6"/>
    <property type="match status" value="1"/>
</dbReference>
<keyword evidence="4" id="KW-0520">NAD</keyword>
<reference evidence="6" key="1">
    <citation type="submission" date="2023-09" db="EMBL/GenBank/DDBJ databases">
        <authorList>
            <person name="Li S."/>
            <person name="Li X."/>
            <person name="Zhang C."/>
            <person name="Zhao Z."/>
        </authorList>
    </citation>
    <scope>NUCLEOTIDE SEQUENCE [LARGE SCALE GENOMIC DNA]</scope>
    <source>
        <strain evidence="6">SQ345</strain>
    </source>
</reference>
<accession>A0ABY9TLI3</accession>
<gene>
    <name evidence="5" type="primary">nuoJ</name>
    <name evidence="5" type="ORF">RI845_05525</name>
</gene>
<organism evidence="5 6">
    <name type="scientific">Thalassotalea nanhaiensis</name>
    <dbReference type="NCBI Taxonomy" id="3065648"/>
    <lineage>
        <taxon>Bacteria</taxon>
        <taxon>Pseudomonadati</taxon>
        <taxon>Pseudomonadota</taxon>
        <taxon>Gammaproteobacteria</taxon>
        <taxon>Alteromonadales</taxon>
        <taxon>Colwelliaceae</taxon>
        <taxon>Thalassotalea</taxon>
    </lineage>
</organism>
<dbReference type="EC" id="7.1.1.-" evidence="4"/>
<evidence type="ECO:0000256" key="4">
    <source>
        <dbReference type="RuleBase" id="RU004429"/>
    </source>
</evidence>
<keyword evidence="4" id="KW-0812">Transmembrane</keyword>
<feature type="transmembrane region" description="Helical" evidence="4">
    <location>
        <begin position="54"/>
        <end position="74"/>
    </location>
</feature>
<sequence>MISQLPFYIAAAIAIIASIRVVTGSNAIHALLYLVVSLLAVAVCFYFMGAPFAAGLEVIVYAGAILVLFVFAVMMFDLQGDKDPIHYSKHWFSRWIGPVILSTILLIEVVYLIISSANTEQYTSSIVSAKQVGILLYGPYLLAVEIASFLLLAGLIAGYHFAKGDNDFAQVKDNMGGNL</sequence>
<keyword evidence="4" id="KW-0472">Membrane</keyword>
<evidence type="ECO:0000313" key="5">
    <source>
        <dbReference type="EMBL" id="WNC69607.1"/>
    </source>
</evidence>
<protein>
    <recommendedName>
        <fullName evidence="2 4">NADH-quinone oxidoreductase subunit J</fullName>
        <ecNumber evidence="4">7.1.1.-</ecNumber>
    </recommendedName>
</protein>
<comment type="function">
    <text evidence="4">NDH-1 shuttles electrons from NADH, via FMN and iron-sulfur (Fe-S) centers, to quinones in the respiratory chain. Couples the redox reaction to proton translocation (for every two electrons transferred, four hydrogen ions are translocated across the cytoplasmic membrane), and thus conserves the redox energy in a proton gradient.</text>
</comment>
<keyword evidence="4" id="KW-0874">Quinone</keyword>
<evidence type="ECO:0000256" key="3">
    <source>
        <dbReference type="ARBA" id="ARBA00025811"/>
    </source>
</evidence>
<dbReference type="NCBIfam" id="NF005162">
    <property type="entry name" value="PRK06638.1-1"/>
    <property type="match status" value="1"/>
</dbReference>
<keyword evidence="6" id="KW-1185">Reference proteome</keyword>
<feature type="transmembrane region" description="Helical" evidence="4">
    <location>
        <begin position="95"/>
        <end position="114"/>
    </location>
</feature>
<feature type="transmembrane region" description="Helical" evidence="4">
    <location>
        <begin position="30"/>
        <end position="48"/>
    </location>
</feature>
<dbReference type="Gene3D" id="1.20.120.1200">
    <property type="entry name" value="NADH-ubiquinone/plastoquinone oxidoreductase chain 6, subunit NuoJ"/>
    <property type="match status" value="1"/>
</dbReference>
<evidence type="ECO:0000256" key="2">
    <source>
        <dbReference type="ARBA" id="ARBA00019907"/>
    </source>
</evidence>
<keyword evidence="5" id="KW-0560">Oxidoreductase</keyword>
<dbReference type="PANTHER" id="PTHR33269:SF17">
    <property type="entry name" value="NADH-UBIQUINONE OXIDOREDUCTASE CHAIN 6"/>
    <property type="match status" value="1"/>
</dbReference>
<proteinExistence type="inferred from homology"/>
<dbReference type="GO" id="GO:0050136">
    <property type="term" value="F:NADH dehydrogenase (quinone) (non-electrogenic) activity"/>
    <property type="evidence" value="ECO:0007669"/>
    <property type="project" value="UniProtKB-EC"/>
</dbReference>
<comment type="subunit">
    <text evidence="3">Composed of 13 different subunits. Subunits NuoA, H, J, K, L, M, N constitute the membrane sector of the complex.</text>
</comment>
<comment type="catalytic activity">
    <reaction evidence="4">
        <text>a quinone + NADH + 5 H(+)(in) = a quinol + NAD(+) + 4 H(+)(out)</text>
        <dbReference type="Rhea" id="RHEA:57888"/>
        <dbReference type="ChEBI" id="CHEBI:15378"/>
        <dbReference type="ChEBI" id="CHEBI:24646"/>
        <dbReference type="ChEBI" id="CHEBI:57540"/>
        <dbReference type="ChEBI" id="CHEBI:57945"/>
        <dbReference type="ChEBI" id="CHEBI:132124"/>
    </reaction>
</comment>
<dbReference type="InterPro" id="IPR001457">
    <property type="entry name" value="NADH_UbQ/plastoQ_OxRdtase_su6"/>
</dbReference>
<evidence type="ECO:0000313" key="6">
    <source>
        <dbReference type="Proteomes" id="UP001248581"/>
    </source>
</evidence>
<feature type="transmembrane region" description="Helical" evidence="4">
    <location>
        <begin position="6"/>
        <end position="23"/>
    </location>
</feature>
<dbReference type="Pfam" id="PF00499">
    <property type="entry name" value="Oxidored_q3"/>
    <property type="match status" value="1"/>
</dbReference>
<comment type="subcellular location">
    <subcellularLocation>
        <location evidence="4">Cell membrane</location>
        <topology evidence="4">Multi-pass membrane protein</topology>
    </subcellularLocation>
</comment>
<evidence type="ECO:0000256" key="1">
    <source>
        <dbReference type="ARBA" id="ARBA00005698"/>
    </source>
</evidence>
<dbReference type="InterPro" id="IPR042106">
    <property type="entry name" value="Nuo/plastoQ_OxRdtase_6_NuoJ"/>
</dbReference>
<dbReference type="Proteomes" id="UP001248581">
    <property type="component" value="Chromosome"/>
</dbReference>
<dbReference type="RefSeq" id="WP_348388750.1">
    <property type="nucleotide sequence ID" value="NZ_CP134146.1"/>
</dbReference>